<feature type="region of interest" description="Disordered" evidence="1">
    <location>
        <begin position="90"/>
        <end position="178"/>
    </location>
</feature>
<keyword evidence="3" id="KW-1185">Reference proteome</keyword>
<dbReference type="HOGENOM" id="CLU_1121090_0_0_1"/>
<dbReference type="AlphaFoldDB" id="B3MZ68"/>
<dbReference type="OrthoDB" id="7872817at2759"/>
<sequence>MDQYRVPRKVNRHVYWALCKLSSDSKFVPFEDILKETSHSMRRTNPVENLPDVVRQSLENFTRLQLVEEKDGSYSLFPDSISLIRRACNMGTEEEPEEPPQARAPKRPHEVDEEPSTSENATKKRKTSVKKVEQPVVLDDSTVEDKSGVEEKSEDSEVISEYEATTEGTADSEVITEDSEAISEYETATEGTEAIIEISEAATEDTEVITEDSEAVTEDGNSKDTEATDNFSSEAGESEIPEESSHED</sequence>
<protein>
    <submittedName>
        <fullName evidence="2">Uncharacterized protein</fullName>
    </submittedName>
</protein>
<reference evidence="2 3" key="1">
    <citation type="journal article" date="2007" name="Nature">
        <title>Evolution of genes and genomes on the Drosophila phylogeny.</title>
        <authorList>
            <consortium name="Drosophila 12 Genomes Consortium"/>
            <person name="Clark A.G."/>
            <person name="Eisen M.B."/>
            <person name="Smith D.R."/>
            <person name="Bergman C.M."/>
            <person name="Oliver B."/>
            <person name="Markow T.A."/>
            <person name="Kaufman T.C."/>
            <person name="Kellis M."/>
            <person name="Gelbart W."/>
            <person name="Iyer V.N."/>
            <person name="Pollard D.A."/>
            <person name="Sackton T.B."/>
            <person name="Larracuente A.M."/>
            <person name="Singh N.D."/>
            <person name="Abad J.P."/>
            <person name="Abt D.N."/>
            <person name="Adryan B."/>
            <person name="Aguade M."/>
            <person name="Akashi H."/>
            <person name="Anderson W.W."/>
            <person name="Aquadro C.F."/>
            <person name="Ardell D.H."/>
            <person name="Arguello R."/>
            <person name="Artieri C.G."/>
            <person name="Barbash D.A."/>
            <person name="Barker D."/>
            <person name="Barsanti P."/>
            <person name="Batterham P."/>
            <person name="Batzoglou S."/>
            <person name="Begun D."/>
            <person name="Bhutkar A."/>
            <person name="Blanco E."/>
            <person name="Bosak S.A."/>
            <person name="Bradley R.K."/>
            <person name="Brand A.D."/>
            <person name="Brent M.R."/>
            <person name="Brooks A.N."/>
            <person name="Brown R.H."/>
            <person name="Butlin R.K."/>
            <person name="Caggese C."/>
            <person name="Calvi B.R."/>
            <person name="Bernardo de Carvalho A."/>
            <person name="Caspi A."/>
            <person name="Castrezana S."/>
            <person name="Celniker S.E."/>
            <person name="Chang J.L."/>
            <person name="Chapple C."/>
            <person name="Chatterji S."/>
            <person name="Chinwalla A."/>
            <person name="Civetta A."/>
            <person name="Clifton S.W."/>
            <person name="Comeron J.M."/>
            <person name="Costello J.C."/>
            <person name="Coyne J.A."/>
            <person name="Daub J."/>
            <person name="David R.G."/>
            <person name="Delcher A.L."/>
            <person name="Delehaunty K."/>
            <person name="Do C.B."/>
            <person name="Ebling H."/>
            <person name="Edwards K."/>
            <person name="Eickbush T."/>
            <person name="Evans J.D."/>
            <person name="Filipski A."/>
            <person name="Findeiss S."/>
            <person name="Freyhult E."/>
            <person name="Fulton L."/>
            <person name="Fulton R."/>
            <person name="Garcia A.C."/>
            <person name="Gardiner A."/>
            <person name="Garfield D.A."/>
            <person name="Garvin B.E."/>
            <person name="Gibson G."/>
            <person name="Gilbert D."/>
            <person name="Gnerre S."/>
            <person name="Godfrey J."/>
            <person name="Good R."/>
            <person name="Gotea V."/>
            <person name="Gravely B."/>
            <person name="Greenberg A.J."/>
            <person name="Griffiths-Jones S."/>
            <person name="Gross S."/>
            <person name="Guigo R."/>
            <person name="Gustafson E.A."/>
            <person name="Haerty W."/>
            <person name="Hahn M.W."/>
            <person name="Halligan D.L."/>
            <person name="Halpern A.L."/>
            <person name="Halter G.M."/>
            <person name="Han M.V."/>
            <person name="Heger A."/>
            <person name="Hillier L."/>
            <person name="Hinrichs A.S."/>
            <person name="Holmes I."/>
            <person name="Hoskins R.A."/>
            <person name="Hubisz M.J."/>
            <person name="Hultmark D."/>
            <person name="Huntley M.A."/>
            <person name="Jaffe D.B."/>
            <person name="Jagadeeshan S."/>
            <person name="Jeck W.R."/>
            <person name="Johnson J."/>
            <person name="Jones C.D."/>
            <person name="Jordan W.C."/>
            <person name="Karpen G.H."/>
            <person name="Kataoka E."/>
            <person name="Keightley P.D."/>
            <person name="Kheradpour P."/>
            <person name="Kirkness E.F."/>
            <person name="Koerich L.B."/>
            <person name="Kristiansen K."/>
            <person name="Kudrna D."/>
            <person name="Kulathinal R.J."/>
            <person name="Kumar S."/>
            <person name="Kwok R."/>
            <person name="Lander E."/>
            <person name="Langley C.H."/>
            <person name="Lapoint R."/>
            <person name="Lazzaro B.P."/>
            <person name="Lee S.J."/>
            <person name="Levesque L."/>
            <person name="Li R."/>
            <person name="Lin C.F."/>
            <person name="Lin M.F."/>
            <person name="Lindblad-Toh K."/>
            <person name="Llopart A."/>
            <person name="Long M."/>
            <person name="Low L."/>
            <person name="Lozovsky E."/>
            <person name="Lu J."/>
            <person name="Luo M."/>
            <person name="Machado C.A."/>
            <person name="Makalowski W."/>
            <person name="Marzo M."/>
            <person name="Matsuda M."/>
            <person name="Matzkin L."/>
            <person name="McAllister B."/>
            <person name="McBride C.S."/>
            <person name="McKernan B."/>
            <person name="McKernan K."/>
            <person name="Mendez-Lago M."/>
            <person name="Minx P."/>
            <person name="Mollenhauer M.U."/>
            <person name="Montooth K."/>
            <person name="Mount S.M."/>
            <person name="Mu X."/>
            <person name="Myers E."/>
            <person name="Negre B."/>
            <person name="Newfeld S."/>
            <person name="Nielsen R."/>
            <person name="Noor M.A."/>
            <person name="O'Grady P."/>
            <person name="Pachter L."/>
            <person name="Papaceit M."/>
            <person name="Parisi M.J."/>
            <person name="Parisi M."/>
            <person name="Parts L."/>
            <person name="Pedersen J.S."/>
            <person name="Pesole G."/>
            <person name="Phillippy A.M."/>
            <person name="Ponting C.P."/>
            <person name="Pop M."/>
            <person name="Porcelli D."/>
            <person name="Powell J.R."/>
            <person name="Prohaska S."/>
            <person name="Pruitt K."/>
            <person name="Puig M."/>
            <person name="Quesneville H."/>
            <person name="Ram K.R."/>
            <person name="Rand D."/>
            <person name="Rasmussen M.D."/>
            <person name="Reed L.K."/>
            <person name="Reenan R."/>
            <person name="Reily A."/>
            <person name="Remington K.A."/>
            <person name="Rieger T.T."/>
            <person name="Ritchie M.G."/>
            <person name="Robin C."/>
            <person name="Rogers Y.H."/>
            <person name="Rohde C."/>
            <person name="Rozas J."/>
            <person name="Rubenfield M.J."/>
            <person name="Ruiz A."/>
            <person name="Russo S."/>
            <person name="Salzberg S.L."/>
            <person name="Sanchez-Gracia A."/>
            <person name="Saranga D.J."/>
            <person name="Sato H."/>
            <person name="Schaeffer S.W."/>
            <person name="Schatz M.C."/>
            <person name="Schlenke T."/>
            <person name="Schwartz R."/>
            <person name="Segarra C."/>
            <person name="Singh R.S."/>
            <person name="Sirot L."/>
            <person name="Sirota M."/>
            <person name="Sisneros N.B."/>
            <person name="Smith C.D."/>
            <person name="Smith T.F."/>
            <person name="Spieth J."/>
            <person name="Stage D.E."/>
            <person name="Stark A."/>
            <person name="Stephan W."/>
            <person name="Strausberg R.L."/>
            <person name="Strempel S."/>
            <person name="Sturgill D."/>
            <person name="Sutton G."/>
            <person name="Sutton G.G."/>
            <person name="Tao W."/>
            <person name="Teichmann S."/>
            <person name="Tobari Y.N."/>
            <person name="Tomimura Y."/>
            <person name="Tsolas J.M."/>
            <person name="Valente V.L."/>
            <person name="Venter E."/>
            <person name="Venter J.C."/>
            <person name="Vicario S."/>
            <person name="Vieira F.G."/>
            <person name="Vilella A.J."/>
            <person name="Villasante A."/>
            <person name="Walenz B."/>
            <person name="Wang J."/>
            <person name="Wasserman M."/>
            <person name="Watts T."/>
            <person name="Wilson D."/>
            <person name="Wilson R.K."/>
            <person name="Wing R.A."/>
            <person name="Wolfner M.F."/>
            <person name="Wong A."/>
            <person name="Wong G.K."/>
            <person name="Wu C.I."/>
            <person name="Wu G."/>
            <person name="Yamamoto D."/>
            <person name="Yang H.P."/>
            <person name="Yang S.P."/>
            <person name="Yorke J.A."/>
            <person name="Yoshida K."/>
            <person name="Zdobnov E."/>
            <person name="Zhang P."/>
            <person name="Zhang Y."/>
            <person name="Zimin A.V."/>
            <person name="Baldwin J."/>
            <person name="Abdouelleil A."/>
            <person name="Abdulkadir J."/>
            <person name="Abebe A."/>
            <person name="Abera B."/>
            <person name="Abreu J."/>
            <person name="Acer S.C."/>
            <person name="Aftuck L."/>
            <person name="Alexander A."/>
            <person name="An P."/>
            <person name="Anderson E."/>
            <person name="Anderson S."/>
            <person name="Arachi H."/>
            <person name="Azer M."/>
            <person name="Bachantsang P."/>
            <person name="Barry A."/>
            <person name="Bayul T."/>
            <person name="Berlin A."/>
            <person name="Bessette D."/>
            <person name="Bloom T."/>
            <person name="Blye J."/>
            <person name="Boguslavskiy L."/>
            <person name="Bonnet C."/>
            <person name="Boukhgalter B."/>
            <person name="Bourzgui I."/>
            <person name="Brown A."/>
            <person name="Cahill P."/>
            <person name="Channer S."/>
            <person name="Cheshatsang Y."/>
            <person name="Chuda L."/>
            <person name="Citroen M."/>
            <person name="Collymore A."/>
            <person name="Cooke P."/>
            <person name="Costello M."/>
            <person name="D'Aco K."/>
            <person name="Daza R."/>
            <person name="De Haan G."/>
            <person name="DeGray S."/>
            <person name="DeMaso C."/>
            <person name="Dhargay N."/>
            <person name="Dooley K."/>
            <person name="Dooley E."/>
            <person name="Doricent M."/>
            <person name="Dorje P."/>
            <person name="Dorjee K."/>
            <person name="Dupes A."/>
            <person name="Elong R."/>
            <person name="Falk J."/>
            <person name="Farina A."/>
            <person name="Faro S."/>
            <person name="Ferguson D."/>
            <person name="Fisher S."/>
            <person name="Foley C.D."/>
            <person name="Franke A."/>
            <person name="Friedrich D."/>
            <person name="Gadbois L."/>
            <person name="Gearin G."/>
            <person name="Gearin C.R."/>
            <person name="Giannoukos G."/>
            <person name="Goode T."/>
            <person name="Graham J."/>
            <person name="Grandbois E."/>
            <person name="Grewal S."/>
            <person name="Gyaltsen K."/>
            <person name="Hafez N."/>
            <person name="Hagos B."/>
            <person name="Hall J."/>
            <person name="Henson C."/>
            <person name="Hollinger A."/>
            <person name="Honan T."/>
            <person name="Huard M.D."/>
            <person name="Hughes L."/>
            <person name="Hurhula B."/>
            <person name="Husby M.E."/>
            <person name="Kamat A."/>
            <person name="Kanga B."/>
            <person name="Kashin S."/>
            <person name="Khazanovich D."/>
            <person name="Kisner P."/>
            <person name="Lance K."/>
            <person name="Lara M."/>
            <person name="Lee W."/>
            <person name="Lennon N."/>
            <person name="Letendre F."/>
            <person name="LeVine R."/>
            <person name="Lipovsky A."/>
            <person name="Liu X."/>
            <person name="Liu J."/>
            <person name="Liu S."/>
            <person name="Lokyitsang T."/>
            <person name="Lokyitsang Y."/>
            <person name="Lubonja R."/>
            <person name="Lui A."/>
            <person name="MacDonald P."/>
            <person name="Magnisalis V."/>
            <person name="Maru K."/>
            <person name="Matthews C."/>
            <person name="McCusker W."/>
            <person name="McDonough S."/>
            <person name="Mehta T."/>
            <person name="Meldrim J."/>
            <person name="Meneus L."/>
            <person name="Mihai O."/>
            <person name="Mihalev A."/>
            <person name="Mihova T."/>
            <person name="Mittelman R."/>
            <person name="Mlenga V."/>
            <person name="Montmayeur A."/>
            <person name="Mulrain L."/>
            <person name="Navidi A."/>
            <person name="Naylor J."/>
            <person name="Negash T."/>
            <person name="Nguyen T."/>
            <person name="Nguyen N."/>
            <person name="Nicol R."/>
            <person name="Norbu C."/>
            <person name="Norbu N."/>
            <person name="Novod N."/>
            <person name="O'Neill B."/>
            <person name="Osman S."/>
            <person name="Markiewicz E."/>
            <person name="Oyono O.L."/>
            <person name="Patti C."/>
            <person name="Phunkhang P."/>
            <person name="Pierre F."/>
            <person name="Priest M."/>
            <person name="Raghuraman S."/>
            <person name="Rege F."/>
            <person name="Reyes R."/>
            <person name="Rise C."/>
            <person name="Rogov P."/>
            <person name="Ross K."/>
            <person name="Ryan E."/>
            <person name="Settipalli S."/>
            <person name="Shea T."/>
            <person name="Sherpa N."/>
            <person name="Shi L."/>
            <person name="Shih D."/>
            <person name="Sparrow T."/>
            <person name="Spaulding J."/>
            <person name="Stalker J."/>
            <person name="Stange-Thomann N."/>
            <person name="Stavropoulos S."/>
            <person name="Stone C."/>
            <person name="Strader C."/>
            <person name="Tesfaye S."/>
            <person name="Thomson T."/>
            <person name="Thoulutsang Y."/>
            <person name="Thoulutsang D."/>
            <person name="Topham K."/>
            <person name="Topping I."/>
            <person name="Tsamla T."/>
            <person name="Vassiliev H."/>
            <person name="Vo A."/>
            <person name="Wangchuk T."/>
            <person name="Wangdi T."/>
            <person name="Weiand M."/>
            <person name="Wilkinson J."/>
            <person name="Wilson A."/>
            <person name="Yadav S."/>
            <person name="Young G."/>
            <person name="Yu Q."/>
            <person name="Zembek L."/>
            <person name="Zhong D."/>
            <person name="Zimmer A."/>
            <person name="Zwirko Z."/>
            <person name="Jaffe D.B."/>
            <person name="Alvarez P."/>
            <person name="Brockman W."/>
            <person name="Butler J."/>
            <person name="Chin C."/>
            <person name="Gnerre S."/>
            <person name="Grabherr M."/>
            <person name="Kleber M."/>
            <person name="Mauceli E."/>
            <person name="MacCallum I."/>
        </authorList>
    </citation>
    <scope>NUCLEOTIDE SEQUENCE [LARGE SCALE GENOMIC DNA]</scope>
    <source>
        <strain evidence="3">Tucson 14024-0371.13</strain>
    </source>
</reference>
<evidence type="ECO:0000313" key="3">
    <source>
        <dbReference type="Proteomes" id="UP000007801"/>
    </source>
</evidence>
<dbReference type="Proteomes" id="UP000007801">
    <property type="component" value="Unassembled WGS sequence"/>
</dbReference>
<dbReference type="EMBL" id="CH902632">
    <property type="protein sequence ID" value="EDV32912.1"/>
    <property type="molecule type" value="Genomic_DNA"/>
</dbReference>
<feature type="region of interest" description="Disordered" evidence="1">
    <location>
        <begin position="202"/>
        <end position="248"/>
    </location>
</feature>
<dbReference type="InParanoid" id="B3MZ68"/>
<name>B3MZ68_DROAN</name>
<organism evidence="2 3">
    <name type="scientific">Drosophila ananassae</name>
    <name type="common">Fruit fly</name>
    <dbReference type="NCBI Taxonomy" id="7217"/>
    <lineage>
        <taxon>Eukaryota</taxon>
        <taxon>Metazoa</taxon>
        <taxon>Ecdysozoa</taxon>
        <taxon>Arthropoda</taxon>
        <taxon>Hexapoda</taxon>
        <taxon>Insecta</taxon>
        <taxon>Pterygota</taxon>
        <taxon>Neoptera</taxon>
        <taxon>Endopterygota</taxon>
        <taxon>Diptera</taxon>
        <taxon>Brachycera</taxon>
        <taxon>Muscomorpha</taxon>
        <taxon>Ephydroidea</taxon>
        <taxon>Drosophilidae</taxon>
        <taxon>Drosophila</taxon>
        <taxon>Sophophora</taxon>
    </lineage>
</organism>
<proteinExistence type="predicted"/>
<evidence type="ECO:0000256" key="1">
    <source>
        <dbReference type="SAM" id="MobiDB-lite"/>
    </source>
</evidence>
<gene>
    <name evidence="2" type="primary">Dana\GF21894</name>
    <name evidence="2" type="synonym">dana_GLEANR_5898</name>
    <name evidence="2" type="ORF">GF21894</name>
</gene>
<feature type="compositionally biased region" description="Acidic residues" evidence="1">
    <location>
        <begin position="202"/>
        <end position="217"/>
    </location>
</feature>
<evidence type="ECO:0000313" key="2">
    <source>
        <dbReference type="EMBL" id="EDV32912.1"/>
    </source>
</evidence>
<accession>B3MZ68</accession>